<gene>
    <name evidence="2" type="ORF">EV146_11415</name>
</gene>
<dbReference type="AlphaFoldDB" id="A0A4R2B1J4"/>
<evidence type="ECO:0000256" key="1">
    <source>
        <dbReference type="SAM" id="Phobius"/>
    </source>
</evidence>
<dbReference type="EMBL" id="SLVV01000014">
    <property type="protein sequence ID" value="TCN20398.1"/>
    <property type="molecule type" value="Genomic_DNA"/>
</dbReference>
<keyword evidence="1" id="KW-1133">Transmembrane helix</keyword>
<evidence type="ECO:0000313" key="2">
    <source>
        <dbReference type="EMBL" id="TCN20398.1"/>
    </source>
</evidence>
<keyword evidence="1" id="KW-0812">Transmembrane</keyword>
<evidence type="ECO:0008006" key="4">
    <source>
        <dbReference type="Google" id="ProtNLM"/>
    </source>
</evidence>
<keyword evidence="3" id="KW-1185">Reference proteome</keyword>
<sequence length="164" mass="18128">MITVWGVRYKWVSLEQEMEFLIERIGSHPLLFMLISLLLNTLIAISGILPSAFLTAANILVLGFANGLLLSIAGEAIGAVVCFLLYRKGLAIIPSSQKKSQVYEYVPEPAKENGRDGSCLSCTIPEVVTFHPLRLGDLNRCIQQDANLVFCRSLYGRKDTCSLH</sequence>
<proteinExistence type="predicted"/>
<evidence type="ECO:0000313" key="3">
    <source>
        <dbReference type="Proteomes" id="UP000295689"/>
    </source>
</evidence>
<protein>
    <recommendedName>
        <fullName evidence="4">TVP38/TMEM64 family membrane protein</fullName>
    </recommendedName>
</protein>
<accession>A0A4R2B1J4</accession>
<feature type="transmembrane region" description="Helical" evidence="1">
    <location>
        <begin position="59"/>
        <end position="86"/>
    </location>
</feature>
<keyword evidence="1" id="KW-0472">Membrane</keyword>
<organism evidence="2 3">
    <name type="scientific">Mesobacillus foraminis</name>
    <dbReference type="NCBI Taxonomy" id="279826"/>
    <lineage>
        <taxon>Bacteria</taxon>
        <taxon>Bacillati</taxon>
        <taxon>Bacillota</taxon>
        <taxon>Bacilli</taxon>
        <taxon>Bacillales</taxon>
        <taxon>Bacillaceae</taxon>
        <taxon>Mesobacillus</taxon>
    </lineage>
</organism>
<comment type="caution">
    <text evidence="2">The sequence shown here is derived from an EMBL/GenBank/DDBJ whole genome shotgun (WGS) entry which is preliminary data.</text>
</comment>
<feature type="transmembrane region" description="Helical" evidence="1">
    <location>
        <begin position="30"/>
        <end position="53"/>
    </location>
</feature>
<name>A0A4R2B1J4_9BACI</name>
<dbReference type="Proteomes" id="UP000295689">
    <property type="component" value="Unassembled WGS sequence"/>
</dbReference>
<reference evidence="2 3" key="1">
    <citation type="journal article" date="2015" name="Stand. Genomic Sci.">
        <title>Genomic Encyclopedia of Bacterial and Archaeal Type Strains, Phase III: the genomes of soil and plant-associated and newly described type strains.</title>
        <authorList>
            <person name="Whitman W.B."/>
            <person name="Woyke T."/>
            <person name="Klenk H.P."/>
            <person name="Zhou Y."/>
            <person name="Lilburn T.G."/>
            <person name="Beck B.J."/>
            <person name="De Vos P."/>
            <person name="Vandamme P."/>
            <person name="Eisen J.A."/>
            <person name="Garrity G."/>
            <person name="Hugenholtz P."/>
            <person name="Kyrpides N.C."/>
        </authorList>
    </citation>
    <scope>NUCLEOTIDE SEQUENCE [LARGE SCALE GENOMIC DNA]</scope>
    <source>
        <strain evidence="2 3">CV53</strain>
    </source>
</reference>